<keyword evidence="5" id="KW-1185">Reference proteome</keyword>
<dbReference type="InterPro" id="IPR052316">
    <property type="entry name" value="Speedy-Ringo_regulator"/>
</dbReference>
<evidence type="ECO:0000256" key="2">
    <source>
        <dbReference type="ARBA" id="ARBA00023306"/>
    </source>
</evidence>
<proteinExistence type="inferred from homology"/>
<dbReference type="Proteomes" id="UP001634394">
    <property type="component" value="Unassembled WGS sequence"/>
</dbReference>
<keyword evidence="2" id="KW-0131">Cell cycle</keyword>
<accession>A0ABD3WJM7</accession>
<evidence type="ECO:0000256" key="1">
    <source>
        <dbReference type="ARBA" id="ARBA00010932"/>
    </source>
</evidence>
<comment type="caution">
    <text evidence="4">The sequence shown here is derived from an EMBL/GenBank/DDBJ whole genome shotgun (WGS) entry which is preliminary data.</text>
</comment>
<dbReference type="Pfam" id="PF11357">
    <property type="entry name" value="Spy1"/>
    <property type="match status" value="1"/>
</dbReference>
<comment type="similarity">
    <text evidence="1">Belongs to the Speedy/Ringo family.</text>
</comment>
<feature type="compositionally biased region" description="Polar residues" evidence="3">
    <location>
        <begin position="325"/>
        <end position="348"/>
    </location>
</feature>
<evidence type="ECO:0000313" key="5">
    <source>
        <dbReference type="Proteomes" id="UP001634394"/>
    </source>
</evidence>
<reference evidence="4 5" key="1">
    <citation type="submission" date="2024-11" db="EMBL/GenBank/DDBJ databases">
        <title>Chromosome-level genome assembly of the freshwater bivalve Anodonta woodiana.</title>
        <authorList>
            <person name="Chen X."/>
        </authorList>
    </citation>
    <scope>NUCLEOTIDE SEQUENCE [LARGE SCALE GENOMIC DNA]</scope>
    <source>
        <strain evidence="4">MN2024</strain>
        <tissue evidence="4">Gills</tissue>
    </source>
</reference>
<dbReference type="EMBL" id="JBJQND010000006">
    <property type="protein sequence ID" value="KAL3872932.1"/>
    <property type="molecule type" value="Genomic_DNA"/>
</dbReference>
<feature type="region of interest" description="Disordered" evidence="3">
    <location>
        <begin position="299"/>
        <end position="381"/>
    </location>
</feature>
<dbReference type="InterPro" id="IPR020984">
    <property type="entry name" value="Speedy"/>
</dbReference>
<name>A0ABD3WJM7_SINWO</name>
<evidence type="ECO:0008006" key="6">
    <source>
        <dbReference type="Google" id="ProtNLM"/>
    </source>
</evidence>
<gene>
    <name evidence="4" type="ORF">ACJMK2_036104</name>
</gene>
<feature type="compositionally biased region" description="Basic and acidic residues" evidence="3">
    <location>
        <begin position="365"/>
        <end position="381"/>
    </location>
</feature>
<sequence length="381" mass="44627">MNYFLLPPAQYIYQRHSFVDKFDIHQPSRLPSFEEAFGFLCKSQSTSMTSGLDQLVSAACGPSNDGFCHVFPESSNRRSQGRNAALKRQHDHEKVHVLPLLDEEKSVKKFRSDWDVLFSEPCNAGDRNDDDWMFQSCLQQQIPQKKKQSFLVRGKEMRAYFRLLEDEVIQEFLEMDSCMRISDKYLMAMVFAYFKRAGYKIREYSRTNFFVALYLANDMEEDEEELKYEIFPWALGQKWKDRFPKFLLKRDKLWTRIDYRAVVSRRCCEEIMAIEPGNPAWKRYRSEFHAGALRGYMKDPEDDGYPRGPNATPRKCPICDHDSQYDSASPESDSWYISSADESSQQGGEDTLTDKNPEQSSFDMKGLEKTLTEHEWPSIEE</sequence>
<evidence type="ECO:0000313" key="4">
    <source>
        <dbReference type="EMBL" id="KAL3872932.1"/>
    </source>
</evidence>
<dbReference type="PANTHER" id="PTHR31545:SF5">
    <property type="entry name" value="SPEEDY PROTEIN A"/>
    <property type="match status" value="1"/>
</dbReference>
<evidence type="ECO:0000256" key="3">
    <source>
        <dbReference type="SAM" id="MobiDB-lite"/>
    </source>
</evidence>
<dbReference type="GO" id="GO:0019901">
    <property type="term" value="F:protein kinase binding"/>
    <property type="evidence" value="ECO:0007669"/>
    <property type="project" value="UniProtKB-ARBA"/>
</dbReference>
<dbReference type="PANTHER" id="PTHR31545">
    <property type="entry name" value="SEEDY PROTEIN A/C FAMILY MEMBER"/>
    <property type="match status" value="1"/>
</dbReference>
<protein>
    <recommendedName>
        <fullName evidence="6">Speedy protein A</fullName>
    </recommendedName>
</protein>
<dbReference type="AlphaFoldDB" id="A0ABD3WJM7"/>
<organism evidence="4 5">
    <name type="scientific">Sinanodonta woodiana</name>
    <name type="common">Chinese pond mussel</name>
    <name type="synonym">Anodonta woodiana</name>
    <dbReference type="NCBI Taxonomy" id="1069815"/>
    <lineage>
        <taxon>Eukaryota</taxon>
        <taxon>Metazoa</taxon>
        <taxon>Spiralia</taxon>
        <taxon>Lophotrochozoa</taxon>
        <taxon>Mollusca</taxon>
        <taxon>Bivalvia</taxon>
        <taxon>Autobranchia</taxon>
        <taxon>Heteroconchia</taxon>
        <taxon>Palaeoheterodonta</taxon>
        <taxon>Unionida</taxon>
        <taxon>Unionoidea</taxon>
        <taxon>Unionidae</taxon>
        <taxon>Unioninae</taxon>
        <taxon>Sinanodonta</taxon>
    </lineage>
</organism>